<dbReference type="PANTHER" id="PTHR42792">
    <property type="entry name" value="FLAGELLIN"/>
    <property type="match status" value="1"/>
</dbReference>
<keyword evidence="6" id="KW-0969">Cilium</keyword>
<evidence type="ECO:0000256" key="2">
    <source>
        <dbReference type="ARBA" id="ARBA00005709"/>
    </source>
</evidence>
<dbReference type="STRING" id="28230.SAMN05878443_2311"/>
<evidence type="ECO:0000256" key="3">
    <source>
        <dbReference type="ARBA" id="ARBA00023143"/>
    </source>
</evidence>
<dbReference type="Pfam" id="PF00669">
    <property type="entry name" value="Flagellin_N"/>
    <property type="match status" value="1"/>
</dbReference>
<evidence type="ECO:0000313" key="6">
    <source>
        <dbReference type="EMBL" id="SIO27093.1"/>
    </source>
</evidence>
<evidence type="ECO:0000259" key="4">
    <source>
        <dbReference type="Pfam" id="PF00669"/>
    </source>
</evidence>
<dbReference type="RefSeq" id="WP_034546306.1">
    <property type="nucleotide sequence ID" value="NZ_FSRN01000001.1"/>
</dbReference>
<dbReference type="OrthoDB" id="9758307at2"/>
<dbReference type="InterPro" id="IPR001492">
    <property type="entry name" value="Flagellin"/>
</dbReference>
<feature type="domain" description="Flagellin C-terminal" evidence="5">
    <location>
        <begin position="225"/>
        <end position="307"/>
    </location>
</feature>
<dbReference type="InterPro" id="IPR013384">
    <property type="entry name" value="Flagell_FlgL"/>
</dbReference>
<keyword evidence="3" id="KW-0975">Bacterial flagellum</keyword>
<keyword evidence="6" id="KW-0282">Flagellum</keyword>
<dbReference type="NCBIfam" id="TIGR02550">
    <property type="entry name" value="flagell_flgL"/>
    <property type="match status" value="1"/>
</dbReference>
<dbReference type="GO" id="GO:0009424">
    <property type="term" value="C:bacterial-type flagellum hook"/>
    <property type="evidence" value="ECO:0007669"/>
    <property type="project" value="InterPro"/>
</dbReference>
<dbReference type="Pfam" id="PF00700">
    <property type="entry name" value="Flagellin_C"/>
    <property type="match status" value="1"/>
</dbReference>
<evidence type="ECO:0000256" key="1">
    <source>
        <dbReference type="ARBA" id="ARBA00004365"/>
    </source>
</evidence>
<keyword evidence="6" id="KW-0966">Cell projection</keyword>
<dbReference type="GO" id="GO:0071973">
    <property type="term" value="P:bacterial-type flagellum-dependent cell motility"/>
    <property type="evidence" value="ECO:0007669"/>
    <property type="project" value="InterPro"/>
</dbReference>
<dbReference type="InterPro" id="IPR001029">
    <property type="entry name" value="Flagellin_N"/>
</dbReference>
<dbReference type="SUPFAM" id="SSF64518">
    <property type="entry name" value="Phase 1 flagellin"/>
    <property type="match status" value="1"/>
</dbReference>
<keyword evidence="7" id="KW-1185">Reference proteome</keyword>
<sequence>MRVTDSLMSKNFLRNLSANTENVMKYQNQLSTLKEVSKPSDDPLKVSKILDLNNSIIQNDQYKATINDAIQWTNVQDSALSSVTESMQRIKTLIQSSANDTLSHTDRQANKVEIESEIRGTVDALNTNFGGRYVFAGMNTTEKPFKVDENDNGEITGITYNGTDEGKGNLSREIAPGVLVELNTDGRKFMNAQNADGSDDLGTFFSEVLTALDSDDTEKLSSLLDRADQEIENVVSNRAKTGSIYNRLNATLERNDSEKLNLKTMLSENQDIDLAEKYMEYTMESTAYQAALSMGTKILQTSILDYL</sequence>
<accession>A0A1N6I517</accession>
<comment type="subcellular location">
    <subcellularLocation>
        <location evidence="1">Bacterial flagellum</location>
    </subcellularLocation>
</comment>
<dbReference type="GO" id="GO:0005198">
    <property type="term" value="F:structural molecule activity"/>
    <property type="evidence" value="ECO:0007669"/>
    <property type="project" value="InterPro"/>
</dbReference>
<organism evidence="6 7">
    <name type="scientific">Carnobacterium alterfunditum</name>
    <dbReference type="NCBI Taxonomy" id="28230"/>
    <lineage>
        <taxon>Bacteria</taxon>
        <taxon>Bacillati</taxon>
        <taxon>Bacillota</taxon>
        <taxon>Bacilli</taxon>
        <taxon>Lactobacillales</taxon>
        <taxon>Carnobacteriaceae</taxon>
        <taxon>Carnobacterium</taxon>
    </lineage>
</organism>
<dbReference type="InterPro" id="IPR046358">
    <property type="entry name" value="Flagellin_C"/>
</dbReference>
<evidence type="ECO:0000313" key="7">
    <source>
        <dbReference type="Proteomes" id="UP000184758"/>
    </source>
</evidence>
<name>A0A1N6I517_9LACT</name>
<gene>
    <name evidence="6" type="ORF">SAMN05878443_2311</name>
</gene>
<reference evidence="7" key="1">
    <citation type="submission" date="2016-11" db="EMBL/GenBank/DDBJ databases">
        <authorList>
            <person name="Varghese N."/>
            <person name="Submissions S."/>
        </authorList>
    </citation>
    <scope>NUCLEOTIDE SEQUENCE [LARGE SCALE GENOMIC DNA]</scope>
    <source>
        <strain evidence="7">313</strain>
    </source>
</reference>
<dbReference type="eggNOG" id="COG1344">
    <property type="taxonomic scope" value="Bacteria"/>
</dbReference>
<dbReference type="AlphaFoldDB" id="A0A1N6I517"/>
<protein>
    <submittedName>
        <fullName evidence="6">Flagellar hook-associated protein 3 FlgL</fullName>
    </submittedName>
</protein>
<evidence type="ECO:0000259" key="5">
    <source>
        <dbReference type="Pfam" id="PF00700"/>
    </source>
</evidence>
<comment type="similarity">
    <text evidence="2">Belongs to the bacterial flagellin family.</text>
</comment>
<proteinExistence type="inferred from homology"/>
<dbReference type="Gene3D" id="1.20.1330.10">
    <property type="entry name" value="f41 fragment of flagellin, N-terminal domain"/>
    <property type="match status" value="1"/>
</dbReference>
<dbReference type="EMBL" id="FSRN01000001">
    <property type="protein sequence ID" value="SIO27093.1"/>
    <property type="molecule type" value="Genomic_DNA"/>
</dbReference>
<dbReference type="PANTHER" id="PTHR42792:SF1">
    <property type="entry name" value="FLAGELLAR HOOK-ASSOCIATED PROTEIN 3"/>
    <property type="match status" value="1"/>
</dbReference>
<feature type="domain" description="Flagellin N-terminal" evidence="4">
    <location>
        <begin position="7"/>
        <end position="140"/>
    </location>
</feature>
<dbReference type="Proteomes" id="UP000184758">
    <property type="component" value="Unassembled WGS sequence"/>
</dbReference>